<dbReference type="AlphaFoldDB" id="T1FL67"/>
<dbReference type="RefSeq" id="XP_009024604.1">
    <property type="nucleotide sequence ID" value="XM_009026356.1"/>
</dbReference>
<dbReference type="Proteomes" id="UP000015101">
    <property type="component" value="Unassembled WGS sequence"/>
</dbReference>
<reference evidence="3" key="1">
    <citation type="submission" date="2012-12" db="EMBL/GenBank/DDBJ databases">
        <authorList>
            <person name="Hellsten U."/>
            <person name="Grimwood J."/>
            <person name="Chapman J.A."/>
            <person name="Shapiro H."/>
            <person name="Aerts A."/>
            <person name="Otillar R.P."/>
            <person name="Terry A.Y."/>
            <person name="Boore J.L."/>
            <person name="Simakov O."/>
            <person name="Marletaz F."/>
            <person name="Cho S.-J."/>
            <person name="Edsinger-Gonzales E."/>
            <person name="Havlak P."/>
            <person name="Kuo D.-H."/>
            <person name="Larsson T."/>
            <person name="Lv J."/>
            <person name="Arendt D."/>
            <person name="Savage R."/>
            <person name="Osoegawa K."/>
            <person name="de Jong P."/>
            <person name="Lindberg D.R."/>
            <person name="Seaver E.C."/>
            <person name="Weisblat D.A."/>
            <person name="Putnam N.H."/>
            <person name="Grigoriev I.V."/>
            <person name="Rokhsar D.S."/>
        </authorList>
    </citation>
    <scope>NUCLEOTIDE SEQUENCE</scope>
</reference>
<dbReference type="PANTHER" id="PTHR37445">
    <property type="entry name" value="PROTEIN CBG24663"/>
    <property type="match status" value="1"/>
</dbReference>
<name>T1FL67_HELRO</name>
<evidence type="ECO:0000313" key="2">
    <source>
        <dbReference type="EnsemblMetazoa" id="HelroP184428"/>
    </source>
</evidence>
<reference evidence="1 3" key="2">
    <citation type="journal article" date="2013" name="Nature">
        <title>Insights into bilaterian evolution from three spiralian genomes.</title>
        <authorList>
            <person name="Simakov O."/>
            <person name="Marletaz F."/>
            <person name="Cho S.J."/>
            <person name="Edsinger-Gonzales E."/>
            <person name="Havlak P."/>
            <person name="Hellsten U."/>
            <person name="Kuo D.H."/>
            <person name="Larsson T."/>
            <person name="Lv J."/>
            <person name="Arendt D."/>
            <person name="Savage R."/>
            <person name="Osoegawa K."/>
            <person name="de Jong P."/>
            <person name="Grimwood J."/>
            <person name="Chapman J.A."/>
            <person name="Shapiro H."/>
            <person name="Aerts A."/>
            <person name="Otillar R.P."/>
            <person name="Terry A.Y."/>
            <person name="Boore J.L."/>
            <person name="Grigoriev I.V."/>
            <person name="Lindberg D.R."/>
            <person name="Seaver E.C."/>
            <person name="Weisblat D.A."/>
            <person name="Putnam N.H."/>
            <person name="Rokhsar D.S."/>
        </authorList>
    </citation>
    <scope>NUCLEOTIDE SEQUENCE</scope>
</reference>
<dbReference type="InParanoid" id="T1FL67"/>
<reference evidence="2" key="3">
    <citation type="submission" date="2015-06" db="UniProtKB">
        <authorList>
            <consortium name="EnsemblMetazoa"/>
        </authorList>
    </citation>
    <scope>IDENTIFICATION</scope>
</reference>
<accession>T1FL67</accession>
<keyword evidence="3" id="KW-1185">Reference proteome</keyword>
<evidence type="ECO:0000313" key="3">
    <source>
        <dbReference type="Proteomes" id="UP000015101"/>
    </source>
</evidence>
<dbReference type="PANTHER" id="PTHR37445:SF3">
    <property type="entry name" value="ZINC FINGER PHD-TYPE DOMAIN-CONTAINING PROTEIN"/>
    <property type="match status" value="1"/>
</dbReference>
<dbReference type="EMBL" id="KB097386">
    <property type="protein sequence ID" value="ESN97296.1"/>
    <property type="molecule type" value="Genomic_DNA"/>
</dbReference>
<sequence length="159" mass="17635">MDFNILNRLNCKELVQNIRKSTIKLVNAESSLMMSGKGRSTRNANSDAVRCDKESTDVQCFRCGVSFAVGLTKESLELVKACSNVKFVCDGCLKSPSLEDQVIKSVKSGNAQICDKIDSLRKKIRLKIDAIKVKLEENKSKMSTLDIPESKLCNEILSL</sequence>
<protein>
    <submittedName>
        <fullName evidence="1 2">Uncharacterized protein</fullName>
    </submittedName>
</protein>
<organism evidence="2 3">
    <name type="scientific">Helobdella robusta</name>
    <name type="common">Californian leech</name>
    <dbReference type="NCBI Taxonomy" id="6412"/>
    <lineage>
        <taxon>Eukaryota</taxon>
        <taxon>Metazoa</taxon>
        <taxon>Spiralia</taxon>
        <taxon>Lophotrochozoa</taxon>
        <taxon>Annelida</taxon>
        <taxon>Clitellata</taxon>
        <taxon>Hirudinea</taxon>
        <taxon>Rhynchobdellida</taxon>
        <taxon>Glossiphoniidae</taxon>
        <taxon>Helobdella</taxon>
    </lineage>
</organism>
<dbReference type="GeneID" id="20209566"/>
<evidence type="ECO:0000313" key="1">
    <source>
        <dbReference type="EMBL" id="ESN97296.1"/>
    </source>
</evidence>
<dbReference type="KEGG" id="hro:HELRODRAFT_184428"/>
<dbReference type="HOGENOM" id="CLU_1662702_0_0_1"/>
<dbReference type="EnsemblMetazoa" id="HelroT184428">
    <property type="protein sequence ID" value="HelroP184428"/>
    <property type="gene ID" value="HelroG184428"/>
</dbReference>
<proteinExistence type="predicted"/>
<gene>
    <name evidence="2" type="primary">20209566</name>
    <name evidence="1" type="ORF">HELRODRAFT_184428</name>
</gene>
<dbReference type="EMBL" id="AMQM01010015">
    <property type="status" value="NOT_ANNOTATED_CDS"/>
    <property type="molecule type" value="Genomic_DNA"/>
</dbReference>
<dbReference type="CTD" id="20209566"/>